<dbReference type="EMBL" id="GBRH01243729">
    <property type="protein sequence ID" value="JAD54166.1"/>
    <property type="molecule type" value="Transcribed_RNA"/>
</dbReference>
<evidence type="ECO:0000313" key="1">
    <source>
        <dbReference type="EMBL" id="JAD54166.1"/>
    </source>
</evidence>
<reference evidence="1" key="2">
    <citation type="journal article" date="2015" name="Data Brief">
        <title>Shoot transcriptome of the giant reed, Arundo donax.</title>
        <authorList>
            <person name="Barrero R.A."/>
            <person name="Guerrero F.D."/>
            <person name="Moolhuijzen P."/>
            <person name="Goolsby J.A."/>
            <person name="Tidwell J."/>
            <person name="Bellgard S.E."/>
            <person name="Bellgard M.I."/>
        </authorList>
    </citation>
    <scope>NUCLEOTIDE SEQUENCE</scope>
    <source>
        <tissue evidence="1">Shoot tissue taken approximately 20 cm above the soil surface</tissue>
    </source>
</reference>
<sequence length="49" mass="5613">MSRRPQSCKSRLIDNLMGLPNDWSLCICVPEFFISDFLLIRCASCFLTA</sequence>
<proteinExistence type="predicted"/>
<name>A0A0A9AST5_ARUDO</name>
<accession>A0A0A9AST5</accession>
<reference evidence="1" key="1">
    <citation type="submission" date="2014-09" db="EMBL/GenBank/DDBJ databases">
        <authorList>
            <person name="Magalhaes I.L.F."/>
            <person name="Oliveira U."/>
            <person name="Santos F.R."/>
            <person name="Vidigal T.H.D.A."/>
            <person name="Brescovit A.D."/>
            <person name="Santos A.J."/>
        </authorList>
    </citation>
    <scope>NUCLEOTIDE SEQUENCE</scope>
    <source>
        <tissue evidence="1">Shoot tissue taken approximately 20 cm above the soil surface</tissue>
    </source>
</reference>
<organism evidence="1">
    <name type="scientific">Arundo donax</name>
    <name type="common">Giant reed</name>
    <name type="synonym">Donax arundinaceus</name>
    <dbReference type="NCBI Taxonomy" id="35708"/>
    <lineage>
        <taxon>Eukaryota</taxon>
        <taxon>Viridiplantae</taxon>
        <taxon>Streptophyta</taxon>
        <taxon>Embryophyta</taxon>
        <taxon>Tracheophyta</taxon>
        <taxon>Spermatophyta</taxon>
        <taxon>Magnoliopsida</taxon>
        <taxon>Liliopsida</taxon>
        <taxon>Poales</taxon>
        <taxon>Poaceae</taxon>
        <taxon>PACMAD clade</taxon>
        <taxon>Arundinoideae</taxon>
        <taxon>Arundineae</taxon>
        <taxon>Arundo</taxon>
    </lineage>
</organism>
<protein>
    <submittedName>
        <fullName evidence="1">Uncharacterized protein</fullName>
    </submittedName>
</protein>
<dbReference type="AlphaFoldDB" id="A0A0A9AST5"/>